<proteinExistence type="predicted"/>
<dbReference type="RefSeq" id="WP_091183618.1">
    <property type="nucleotide sequence ID" value="NZ_FOFA01000008.1"/>
</dbReference>
<sequence>MRTETVDKRVRARVGGTVVVDARGPLLVWEDHFPIPAYAFESGAVTPGVLRETAPPPAGPWSFHGPQGPVVQWFDLVVGNDVVPHAAWRRDDPAVAGLVVLSWDPALPLRWTEEDEEVAGHPRDPHHRVEVLPSSRHVVVRREGVVLAESSRPVLLLETGLPTRYYLPESDVALERLQPSATQSFCPYKGVADRYFDVVGQAGGRDLVWSYSDPKPAVGLVAGRLAFYDEHVDVTVDGVDLPRPESPFSARDEA</sequence>
<accession>A0A1H9KU08</accession>
<dbReference type="STRING" id="1036181.SAMN05421756_10815"/>
<evidence type="ECO:0000313" key="3">
    <source>
        <dbReference type="Proteomes" id="UP000198504"/>
    </source>
</evidence>
<keyword evidence="3" id="KW-1185">Reference proteome</keyword>
<dbReference type="OrthoDB" id="285364at2"/>
<dbReference type="PANTHER" id="PTHR34310">
    <property type="entry name" value="DUF427 DOMAIN PROTEIN (AFU_ORTHOLOGUE AFUA_3G02220)"/>
    <property type="match status" value="1"/>
</dbReference>
<dbReference type="Gene3D" id="2.170.150.40">
    <property type="entry name" value="Domain of unknown function (DUF427)"/>
    <property type="match status" value="2"/>
</dbReference>
<dbReference type="EMBL" id="FOFA01000008">
    <property type="protein sequence ID" value="SER02620.1"/>
    <property type="molecule type" value="Genomic_DNA"/>
</dbReference>
<protein>
    <submittedName>
        <fullName evidence="2">Uncharacterized conserved protein, DUF427 family</fullName>
    </submittedName>
</protein>
<evidence type="ECO:0000259" key="1">
    <source>
        <dbReference type="Pfam" id="PF04248"/>
    </source>
</evidence>
<name>A0A1H9KU08_9ACTN</name>
<organism evidence="2 3">
    <name type="scientific">Microlunatus flavus</name>
    <dbReference type="NCBI Taxonomy" id="1036181"/>
    <lineage>
        <taxon>Bacteria</taxon>
        <taxon>Bacillati</taxon>
        <taxon>Actinomycetota</taxon>
        <taxon>Actinomycetes</taxon>
        <taxon>Propionibacteriales</taxon>
        <taxon>Propionibacteriaceae</taxon>
        <taxon>Microlunatus</taxon>
    </lineage>
</organism>
<dbReference type="PANTHER" id="PTHR34310:SF9">
    <property type="entry name" value="BLR5716 PROTEIN"/>
    <property type="match status" value="1"/>
</dbReference>
<reference evidence="3" key="1">
    <citation type="submission" date="2016-10" db="EMBL/GenBank/DDBJ databases">
        <authorList>
            <person name="Varghese N."/>
            <person name="Submissions S."/>
        </authorList>
    </citation>
    <scope>NUCLEOTIDE SEQUENCE [LARGE SCALE GENOMIC DNA]</scope>
    <source>
        <strain evidence="3">CGMCC 4.6856</strain>
    </source>
</reference>
<gene>
    <name evidence="2" type="ORF">SAMN05421756_10815</name>
</gene>
<dbReference type="Proteomes" id="UP000198504">
    <property type="component" value="Unassembled WGS sequence"/>
</dbReference>
<evidence type="ECO:0000313" key="2">
    <source>
        <dbReference type="EMBL" id="SER02620.1"/>
    </source>
</evidence>
<dbReference type="InterPro" id="IPR007361">
    <property type="entry name" value="DUF427"/>
</dbReference>
<feature type="domain" description="DUF427" evidence="1">
    <location>
        <begin position="139"/>
        <end position="230"/>
    </location>
</feature>
<dbReference type="InterPro" id="IPR038694">
    <property type="entry name" value="DUF427_sf"/>
</dbReference>
<dbReference type="Pfam" id="PF04248">
    <property type="entry name" value="NTP_transf_9"/>
    <property type="match status" value="1"/>
</dbReference>
<dbReference type="AlphaFoldDB" id="A0A1H9KU08"/>